<dbReference type="Proteomes" id="UP000798488">
    <property type="component" value="Unassembled WGS sequence"/>
</dbReference>
<reference evidence="1" key="1">
    <citation type="submission" date="2016-02" db="EMBL/GenBank/DDBJ databases">
        <title>Draft Genome Sequence of Sporotomaculum syntrophicum Strain FB, a Syntrophic Benzoate Degrader.</title>
        <authorList>
            <person name="Nobu M.K."/>
            <person name="Narihiro T."/>
            <person name="Qiu Y.-L."/>
            <person name="Ohashi A."/>
            <person name="Liu W.-T."/>
            <person name="Yuji S."/>
        </authorList>
    </citation>
    <scope>NUCLEOTIDE SEQUENCE</scope>
    <source>
        <strain evidence="1">FB</strain>
    </source>
</reference>
<proteinExistence type="predicted"/>
<sequence>MVTSSTIKAFAKRVKVRFAYIPGAINGSLLYKVNVSADPRFDSNLTLEFREENHGARSFRFEACQISCVTCRKIRDNSVVRVEGKGAFAGTSFQRHFVAEFVDQPKPAENDAVQSFVIANFFSQGGVVKVPQGSLIATGKF</sequence>
<evidence type="ECO:0000313" key="2">
    <source>
        <dbReference type="Proteomes" id="UP000798488"/>
    </source>
</evidence>
<dbReference type="EMBL" id="LSRS01000009">
    <property type="protein sequence ID" value="KAF1083818.1"/>
    <property type="molecule type" value="Genomic_DNA"/>
</dbReference>
<dbReference type="OrthoDB" id="2868235at2"/>
<dbReference type="AlphaFoldDB" id="A0A9D3AXN3"/>
<dbReference type="RefSeq" id="WP_161823243.1">
    <property type="nucleotide sequence ID" value="NZ_LSRS01000009.1"/>
</dbReference>
<comment type="caution">
    <text evidence="1">The sequence shown here is derived from an EMBL/GenBank/DDBJ whole genome shotgun (WGS) entry which is preliminary data.</text>
</comment>
<evidence type="ECO:0000313" key="1">
    <source>
        <dbReference type="EMBL" id="KAF1083818.1"/>
    </source>
</evidence>
<accession>A0A9D3AXN3</accession>
<organism evidence="1 2">
    <name type="scientific">Sporotomaculum syntrophicum</name>
    <dbReference type="NCBI Taxonomy" id="182264"/>
    <lineage>
        <taxon>Bacteria</taxon>
        <taxon>Bacillati</taxon>
        <taxon>Bacillota</taxon>
        <taxon>Clostridia</taxon>
        <taxon>Eubacteriales</taxon>
        <taxon>Desulfallaceae</taxon>
        <taxon>Sporotomaculum</taxon>
    </lineage>
</organism>
<keyword evidence="2" id="KW-1185">Reference proteome</keyword>
<name>A0A9D3AXN3_9FIRM</name>
<gene>
    <name evidence="1" type="ORF">SPSYN_02974</name>
</gene>
<protein>
    <submittedName>
        <fullName evidence="1">Uncharacterized protein</fullName>
    </submittedName>
</protein>